<evidence type="ECO:0000256" key="3">
    <source>
        <dbReference type="ARBA" id="ARBA00022827"/>
    </source>
</evidence>
<proteinExistence type="predicted"/>
<keyword evidence="3" id="KW-0274">FAD</keyword>
<dbReference type="OrthoDB" id="9794226at2"/>
<evidence type="ECO:0000313" key="7">
    <source>
        <dbReference type="Proteomes" id="UP000321306"/>
    </source>
</evidence>
<comment type="caution">
    <text evidence="6">The sequence shown here is derived from an EMBL/GenBank/DDBJ whole genome shotgun (WGS) entry which is preliminary data.</text>
</comment>
<keyword evidence="7" id="KW-1185">Reference proteome</keyword>
<evidence type="ECO:0000256" key="2">
    <source>
        <dbReference type="ARBA" id="ARBA00022630"/>
    </source>
</evidence>
<evidence type="ECO:0000259" key="5">
    <source>
        <dbReference type="Pfam" id="PF01266"/>
    </source>
</evidence>
<dbReference type="Pfam" id="PF01266">
    <property type="entry name" value="DAO"/>
    <property type="match status" value="1"/>
</dbReference>
<reference evidence="6 7" key="1">
    <citation type="submission" date="2019-07" db="EMBL/GenBank/DDBJ databases">
        <title>Whole genome shotgun sequence of Deinococcus cellulosilyticus NBRC 106333.</title>
        <authorList>
            <person name="Hosoyama A."/>
            <person name="Uohara A."/>
            <person name="Ohji S."/>
            <person name="Ichikawa N."/>
        </authorList>
    </citation>
    <scope>NUCLEOTIDE SEQUENCE [LARGE SCALE GENOMIC DNA]</scope>
    <source>
        <strain evidence="6 7">NBRC 106333</strain>
    </source>
</reference>
<keyword evidence="4" id="KW-0560">Oxidoreductase</keyword>
<evidence type="ECO:0000256" key="1">
    <source>
        <dbReference type="ARBA" id="ARBA00001974"/>
    </source>
</evidence>
<sequence>MTQILIIGAGLNGLSCAYAAWKQGHQVTVIEQFSLGHTLGSSHGESRIIRYSYDSPEYVRLAKRAYALWQELEDHLGMQVLHLGGGIDIAPAEHPLLKKHMAALDAEQIPHELLSAAAAMERFPQFHIPENEAVLYQKDAGILKPDDLLPALAGFLREQGVSIQENTPVLEIDHGKVVTERWTYTPDQVLVCAGAWMNALLPSPLPLQATQEQVSYHAAPDSRFHFPAMPVVIDLVRGPYGFPQLGKPGVKFGLHHQGPEVTPQTRTFEPNPALLQKMGHWLETFMPEVSPEPSEVVTCLYTSTPDENFVIDRVTPKTTVVSACSGHGFKFGPATGELALQRAFQESNAFPEFFLADFQQE</sequence>
<accession>A0A511N030</accession>
<keyword evidence="2" id="KW-0285">Flavoprotein</keyword>
<comment type="cofactor">
    <cofactor evidence="1">
        <name>FAD</name>
        <dbReference type="ChEBI" id="CHEBI:57692"/>
    </cofactor>
</comment>
<feature type="domain" description="FAD dependent oxidoreductase" evidence="5">
    <location>
        <begin position="4"/>
        <end position="340"/>
    </location>
</feature>
<dbReference type="InterPro" id="IPR006076">
    <property type="entry name" value="FAD-dep_OxRdtase"/>
</dbReference>
<dbReference type="Proteomes" id="UP000321306">
    <property type="component" value="Unassembled WGS sequence"/>
</dbReference>
<dbReference type="Gene3D" id="3.30.9.10">
    <property type="entry name" value="D-Amino Acid Oxidase, subunit A, domain 2"/>
    <property type="match status" value="1"/>
</dbReference>
<evidence type="ECO:0000256" key="4">
    <source>
        <dbReference type="ARBA" id="ARBA00023002"/>
    </source>
</evidence>
<organism evidence="6 7">
    <name type="scientific">Deinococcus cellulosilyticus (strain DSM 18568 / NBRC 106333 / KACC 11606 / 5516J-15)</name>
    <dbReference type="NCBI Taxonomy" id="1223518"/>
    <lineage>
        <taxon>Bacteria</taxon>
        <taxon>Thermotogati</taxon>
        <taxon>Deinococcota</taxon>
        <taxon>Deinococci</taxon>
        <taxon>Deinococcales</taxon>
        <taxon>Deinococcaceae</taxon>
        <taxon>Deinococcus</taxon>
    </lineage>
</organism>
<dbReference type="SUPFAM" id="SSF51905">
    <property type="entry name" value="FAD/NAD(P)-binding domain"/>
    <property type="match status" value="1"/>
</dbReference>
<dbReference type="PANTHER" id="PTHR10961:SF7">
    <property type="entry name" value="FAD DEPENDENT OXIDOREDUCTASE DOMAIN-CONTAINING PROTEIN"/>
    <property type="match status" value="1"/>
</dbReference>
<dbReference type="GO" id="GO:0008115">
    <property type="term" value="F:sarcosine oxidase activity"/>
    <property type="evidence" value="ECO:0007669"/>
    <property type="project" value="TreeGrafter"/>
</dbReference>
<dbReference type="InterPro" id="IPR036188">
    <property type="entry name" value="FAD/NAD-bd_sf"/>
</dbReference>
<dbReference type="EMBL" id="BJXB01000005">
    <property type="protein sequence ID" value="GEM45848.1"/>
    <property type="molecule type" value="Genomic_DNA"/>
</dbReference>
<protein>
    <submittedName>
        <fullName evidence="6">N-methyltryptophan oxidase</fullName>
    </submittedName>
</protein>
<dbReference type="AlphaFoldDB" id="A0A511N030"/>
<dbReference type="GO" id="GO:0050660">
    <property type="term" value="F:flavin adenine dinucleotide binding"/>
    <property type="evidence" value="ECO:0007669"/>
    <property type="project" value="InterPro"/>
</dbReference>
<dbReference type="Gene3D" id="3.50.50.60">
    <property type="entry name" value="FAD/NAD(P)-binding domain"/>
    <property type="match status" value="1"/>
</dbReference>
<name>A0A511N030_DEIC1</name>
<dbReference type="RefSeq" id="WP_146883502.1">
    <property type="nucleotide sequence ID" value="NZ_BJXB01000005.1"/>
</dbReference>
<dbReference type="NCBIfam" id="NF008425">
    <property type="entry name" value="PRK11259.1"/>
    <property type="match status" value="1"/>
</dbReference>
<dbReference type="SUPFAM" id="SSF54373">
    <property type="entry name" value="FAD-linked reductases, C-terminal domain"/>
    <property type="match status" value="1"/>
</dbReference>
<dbReference type="PANTHER" id="PTHR10961">
    <property type="entry name" value="PEROXISOMAL SARCOSINE OXIDASE"/>
    <property type="match status" value="1"/>
</dbReference>
<evidence type="ECO:0000313" key="6">
    <source>
        <dbReference type="EMBL" id="GEM45848.1"/>
    </source>
</evidence>
<gene>
    <name evidence="6" type="primary">solA</name>
    <name evidence="6" type="ORF">DC3_14830</name>
</gene>
<dbReference type="InterPro" id="IPR045170">
    <property type="entry name" value="MTOX"/>
</dbReference>